<dbReference type="InterPro" id="IPR004513">
    <property type="entry name" value="FtsX"/>
</dbReference>
<feature type="transmembrane region" description="Helical" evidence="11">
    <location>
        <begin position="21"/>
        <end position="46"/>
    </location>
</feature>
<proteinExistence type="inferred from homology"/>
<dbReference type="GO" id="GO:0051301">
    <property type="term" value="P:cell division"/>
    <property type="evidence" value="ECO:0007669"/>
    <property type="project" value="UniProtKB-KW"/>
</dbReference>
<evidence type="ECO:0000256" key="6">
    <source>
        <dbReference type="ARBA" id="ARBA00022692"/>
    </source>
</evidence>
<feature type="transmembrane region" description="Helical" evidence="11">
    <location>
        <begin position="264"/>
        <end position="289"/>
    </location>
</feature>
<evidence type="ECO:0000256" key="10">
    <source>
        <dbReference type="PIRNR" id="PIRNR003097"/>
    </source>
</evidence>
<dbReference type="PANTHER" id="PTHR47755:SF1">
    <property type="entry name" value="CELL DIVISION PROTEIN FTSX"/>
    <property type="match status" value="1"/>
</dbReference>
<comment type="subcellular location">
    <subcellularLocation>
        <location evidence="1">Cell membrane</location>
        <topology evidence="1">Multi-pass membrane protein</topology>
    </subcellularLocation>
</comment>
<dbReference type="Gene3D" id="3.30.70.3040">
    <property type="match status" value="1"/>
</dbReference>
<evidence type="ECO:0000256" key="1">
    <source>
        <dbReference type="ARBA" id="ARBA00004651"/>
    </source>
</evidence>
<organism evidence="14 15">
    <name type="scientific">Candidatus Shapirobacteria bacterium CG_4_9_14_0_2_um_filter_39_11</name>
    <dbReference type="NCBI Taxonomy" id="1974478"/>
    <lineage>
        <taxon>Bacteria</taxon>
        <taxon>Candidatus Shapironibacteriota</taxon>
    </lineage>
</organism>
<comment type="caution">
    <text evidence="14">The sequence shown here is derived from an EMBL/GenBank/DDBJ whole genome shotgun (WGS) entry which is preliminary data.</text>
</comment>
<dbReference type="Proteomes" id="UP000229816">
    <property type="component" value="Unassembled WGS sequence"/>
</dbReference>
<evidence type="ECO:0000259" key="13">
    <source>
        <dbReference type="Pfam" id="PF18075"/>
    </source>
</evidence>
<dbReference type="PANTHER" id="PTHR47755">
    <property type="entry name" value="CELL DIVISION PROTEIN FTSX"/>
    <property type="match status" value="1"/>
</dbReference>
<dbReference type="PIRSF" id="PIRSF003097">
    <property type="entry name" value="FtsX"/>
    <property type="match status" value="1"/>
</dbReference>
<dbReference type="AlphaFoldDB" id="A0A2M8ESX9"/>
<dbReference type="InterPro" id="IPR040690">
    <property type="entry name" value="FtsX_ECD"/>
</dbReference>
<evidence type="ECO:0000256" key="9">
    <source>
        <dbReference type="ARBA" id="ARBA00023306"/>
    </source>
</evidence>
<evidence type="ECO:0000259" key="12">
    <source>
        <dbReference type="Pfam" id="PF02687"/>
    </source>
</evidence>
<feature type="transmembrane region" description="Helical" evidence="11">
    <location>
        <begin position="171"/>
        <end position="191"/>
    </location>
</feature>
<evidence type="ECO:0000256" key="4">
    <source>
        <dbReference type="ARBA" id="ARBA00022475"/>
    </source>
</evidence>
<evidence type="ECO:0000256" key="3">
    <source>
        <dbReference type="ARBA" id="ARBA00021907"/>
    </source>
</evidence>
<evidence type="ECO:0000256" key="8">
    <source>
        <dbReference type="ARBA" id="ARBA00023136"/>
    </source>
</evidence>
<dbReference type="Pfam" id="PF02687">
    <property type="entry name" value="FtsX"/>
    <property type="match status" value="1"/>
</dbReference>
<feature type="domain" description="ABC3 transporter permease C-terminal" evidence="12">
    <location>
        <begin position="181"/>
        <end position="292"/>
    </location>
</feature>
<keyword evidence="7 11" id="KW-1133">Transmembrane helix</keyword>
<gene>
    <name evidence="14" type="ORF">CO054_01305</name>
</gene>
<keyword evidence="5 10" id="KW-0132">Cell division</keyword>
<protein>
    <recommendedName>
        <fullName evidence="3 10">Cell division protein FtsX</fullName>
    </recommendedName>
</protein>
<accession>A0A2M8ESX9</accession>
<comment type="similarity">
    <text evidence="2 10">Belongs to the ABC-4 integral membrane protein family. FtsX subfamily.</text>
</comment>
<keyword evidence="8 10" id="KW-0472">Membrane</keyword>
<evidence type="ECO:0000256" key="11">
    <source>
        <dbReference type="SAM" id="Phobius"/>
    </source>
</evidence>
<feature type="domain" description="FtsX extracellular" evidence="13">
    <location>
        <begin position="60"/>
        <end position="151"/>
    </location>
</feature>
<evidence type="ECO:0000313" key="14">
    <source>
        <dbReference type="EMBL" id="PJC28219.1"/>
    </source>
</evidence>
<dbReference type="InterPro" id="IPR003838">
    <property type="entry name" value="ABC3_permease_C"/>
</dbReference>
<evidence type="ECO:0000256" key="2">
    <source>
        <dbReference type="ARBA" id="ARBA00007379"/>
    </source>
</evidence>
<dbReference type="GO" id="GO:0005886">
    <property type="term" value="C:plasma membrane"/>
    <property type="evidence" value="ECO:0007669"/>
    <property type="project" value="UniProtKB-SubCell"/>
</dbReference>
<reference evidence="15" key="1">
    <citation type="submission" date="2017-09" db="EMBL/GenBank/DDBJ databases">
        <title>Depth-based differentiation of microbial function through sediment-hosted aquifers and enrichment of novel symbionts in the deep terrestrial subsurface.</title>
        <authorList>
            <person name="Probst A.J."/>
            <person name="Ladd B."/>
            <person name="Jarett J.K."/>
            <person name="Geller-Mcgrath D.E."/>
            <person name="Sieber C.M.K."/>
            <person name="Emerson J.B."/>
            <person name="Anantharaman K."/>
            <person name="Thomas B.C."/>
            <person name="Malmstrom R."/>
            <person name="Stieglmeier M."/>
            <person name="Klingl A."/>
            <person name="Woyke T."/>
            <person name="Ryan C.M."/>
            <person name="Banfield J.F."/>
        </authorList>
    </citation>
    <scope>NUCLEOTIDE SEQUENCE [LARGE SCALE GENOMIC DNA]</scope>
</reference>
<evidence type="ECO:0000313" key="15">
    <source>
        <dbReference type="Proteomes" id="UP000229816"/>
    </source>
</evidence>
<dbReference type="EMBL" id="PFSF01000027">
    <property type="protein sequence ID" value="PJC28219.1"/>
    <property type="molecule type" value="Genomic_DNA"/>
</dbReference>
<evidence type="ECO:0000256" key="5">
    <source>
        <dbReference type="ARBA" id="ARBA00022618"/>
    </source>
</evidence>
<keyword evidence="6 11" id="KW-0812">Transmembrane</keyword>
<sequence>MIKQMMKQHLKTTWTHIRRAPYQALAATLIMVLTFFVATIFVLTAAGSQAILNWFETRPQVTAFFEDKVTMEQVDILRAKLAQTGKIKEAKYVSKEEALAIYREQNKNDPLLLEMVTANILPASLEVSTTNISYLGEIAQILRQESGVEEVIFQEDVVRSLHEWTNVLRKVGVGLIATLGGVSLLIILVIIGMKVALRREEIEILQLLGGTNWYIRAPFIFEGIFYGVVGAILAWGISYLLLLYSTPFLVGFLAGIPILPVPFLFMLALLGAEILVGALIGTLGSLIAVRRYLK</sequence>
<evidence type="ECO:0000256" key="7">
    <source>
        <dbReference type="ARBA" id="ARBA00022989"/>
    </source>
</evidence>
<name>A0A2M8ESX9_9BACT</name>
<dbReference type="Pfam" id="PF18075">
    <property type="entry name" value="FtsX_ECD"/>
    <property type="match status" value="1"/>
</dbReference>
<keyword evidence="9 10" id="KW-0131">Cell cycle</keyword>
<feature type="transmembrane region" description="Helical" evidence="11">
    <location>
        <begin position="224"/>
        <end position="244"/>
    </location>
</feature>
<keyword evidence="4 10" id="KW-1003">Cell membrane</keyword>